<accession>A0A381X713</accession>
<dbReference type="GO" id="GO:0003872">
    <property type="term" value="F:6-phosphofructokinase activity"/>
    <property type="evidence" value="ECO:0007669"/>
    <property type="project" value="InterPro"/>
</dbReference>
<reference evidence="8" key="1">
    <citation type="submission" date="2018-05" db="EMBL/GenBank/DDBJ databases">
        <authorList>
            <person name="Lanie J.A."/>
            <person name="Ng W.-L."/>
            <person name="Kazmierczak K.M."/>
            <person name="Andrzejewski T.M."/>
            <person name="Davidsen T.M."/>
            <person name="Wayne K.J."/>
            <person name="Tettelin H."/>
            <person name="Glass J.I."/>
            <person name="Rusch D."/>
            <person name="Podicherti R."/>
            <person name="Tsui H.-C.T."/>
            <person name="Winkler M.E."/>
        </authorList>
    </citation>
    <scope>NUCLEOTIDE SEQUENCE</scope>
</reference>
<keyword evidence="4" id="KW-0418">Kinase</keyword>
<dbReference type="Pfam" id="PF00365">
    <property type="entry name" value="PFK"/>
    <property type="match status" value="1"/>
</dbReference>
<dbReference type="InterPro" id="IPR035966">
    <property type="entry name" value="PKF_sf"/>
</dbReference>
<evidence type="ECO:0000259" key="7">
    <source>
        <dbReference type="Pfam" id="PF00365"/>
    </source>
</evidence>
<dbReference type="PRINTS" id="PR00476">
    <property type="entry name" value="PHFRCTKINASE"/>
</dbReference>
<feature type="compositionally biased region" description="Low complexity" evidence="6">
    <location>
        <begin position="10"/>
        <end position="20"/>
    </location>
</feature>
<dbReference type="InterPro" id="IPR050929">
    <property type="entry name" value="PFKA"/>
</dbReference>
<dbReference type="GO" id="GO:0006002">
    <property type="term" value="P:fructose 6-phosphate metabolic process"/>
    <property type="evidence" value="ECO:0007669"/>
    <property type="project" value="InterPro"/>
</dbReference>
<organism evidence="8">
    <name type="scientific">marine metagenome</name>
    <dbReference type="NCBI Taxonomy" id="408172"/>
    <lineage>
        <taxon>unclassified sequences</taxon>
        <taxon>metagenomes</taxon>
        <taxon>ecological metagenomes</taxon>
    </lineage>
</organism>
<name>A0A381X713_9ZZZZ</name>
<evidence type="ECO:0000313" key="8">
    <source>
        <dbReference type="EMBL" id="SVA60546.1"/>
    </source>
</evidence>
<dbReference type="GO" id="GO:0046872">
    <property type="term" value="F:metal ion binding"/>
    <property type="evidence" value="ECO:0007669"/>
    <property type="project" value="UniProtKB-KW"/>
</dbReference>
<dbReference type="EMBL" id="UINC01014141">
    <property type="protein sequence ID" value="SVA60546.1"/>
    <property type="molecule type" value="Genomic_DNA"/>
</dbReference>
<dbReference type="InterPro" id="IPR022953">
    <property type="entry name" value="ATP_PFK"/>
</dbReference>
<evidence type="ECO:0000256" key="3">
    <source>
        <dbReference type="ARBA" id="ARBA00022723"/>
    </source>
</evidence>
<sequence length="468" mass="50818">MSEFEHDNSTTNNPTETNNPLIHDLNAEPETPVATANENLCGNMLVGQSGGPTAVINASVAGVIQEAGKHPNQIEEIYGGLNGIFGILHENLIDLNEEKARSIEELKHTPAAALGTCRYKIRFKKDPEQAARDMDRLFDVFKAHNIRYFFYAGGNDSQDTNNKVHHEAIKRDYPLRCIGVPKTIDNDLPHTDHTPGYGSATKYNATTVMEVAEDVSSMATDDGSCCIIEVMGRAAGWLAAGTILAKRKPTDGPHIILLPEIPLDEGKFLAKIQECISQLGYCIVVTGEGVKDQNGNELGADKTRLDSFGHPVLSGAAEALAELVHGKLDIKTRTVKLGYAQRSAAHFASQQDVDEAVACGEAAVRAAVEGKSGFMVTIERQSDDPYEFTTGLHPLGDIALVERTIPRDWINEDGWLPNDKFIQYAAPLVEGRLDLPTKGGLPKFAELTRVPVEKVLTPRSPLVLPVPA</sequence>
<dbReference type="NCBIfam" id="NF010675">
    <property type="entry name" value="PRK14072.1"/>
    <property type="match status" value="1"/>
</dbReference>
<gene>
    <name evidence="8" type="ORF">METZ01_LOCUS113400</name>
</gene>
<protein>
    <recommendedName>
        <fullName evidence="7">Phosphofructokinase domain-containing protein</fullName>
    </recommendedName>
</protein>
<keyword evidence="3" id="KW-0479">Metal-binding</keyword>
<dbReference type="Gene3D" id="3.40.50.450">
    <property type="match status" value="1"/>
</dbReference>
<evidence type="ECO:0000256" key="4">
    <source>
        <dbReference type="ARBA" id="ARBA00022777"/>
    </source>
</evidence>
<dbReference type="Gene3D" id="3.40.50.460">
    <property type="entry name" value="Phosphofructokinase domain"/>
    <property type="match status" value="1"/>
</dbReference>
<dbReference type="InterPro" id="IPR000023">
    <property type="entry name" value="Phosphofructokinase_dom"/>
</dbReference>
<dbReference type="HAMAP" id="MF_01978">
    <property type="entry name" value="Phosphofructokinase_II_B2"/>
    <property type="match status" value="1"/>
</dbReference>
<evidence type="ECO:0000256" key="2">
    <source>
        <dbReference type="ARBA" id="ARBA00022679"/>
    </source>
</evidence>
<feature type="domain" description="Phosphofructokinase" evidence="7">
    <location>
        <begin position="44"/>
        <end position="365"/>
    </location>
</feature>
<dbReference type="AlphaFoldDB" id="A0A381X713"/>
<dbReference type="GO" id="GO:0047334">
    <property type="term" value="F:diphosphate-fructose-6-phosphate 1-phosphotransferase activity"/>
    <property type="evidence" value="ECO:0007669"/>
    <property type="project" value="InterPro"/>
</dbReference>
<evidence type="ECO:0000256" key="5">
    <source>
        <dbReference type="ARBA" id="ARBA00022842"/>
    </source>
</evidence>
<dbReference type="UniPathway" id="UPA00109">
    <property type="reaction ID" value="UER00182"/>
</dbReference>
<dbReference type="PANTHER" id="PTHR45770">
    <property type="entry name" value="ATP-DEPENDENT 6-PHOSPHOFRUCTOKINASE 1"/>
    <property type="match status" value="1"/>
</dbReference>
<keyword evidence="2" id="KW-0808">Transferase</keyword>
<proteinExistence type="inferred from homology"/>
<keyword evidence="5" id="KW-0460">Magnesium</keyword>
<evidence type="ECO:0000256" key="6">
    <source>
        <dbReference type="SAM" id="MobiDB-lite"/>
    </source>
</evidence>
<evidence type="ECO:0000256" key="1">
    <source>
        <dbReference type="ARBA" id="ARBA00001946"/>
    </source>
</evidence>
<feature type="region of interest" description="Disordered" evidence="6">
    <location>
        <begin position="1"/>
        <end position="25"/>
    </location>
</feature>
<dbReference type="InterPro" id="IPR011404">
    <property type="entry name" value="PPi-PFK"/>
</dbReference>
<comment type="cofactor">
    <cofactor evidence="1">
        <name>Mg(2+)</name>
        <dbReference type="ChEBI" id="CHEBI:18420"/>
    </cofactor>
</comment>
<dbReference type="SUPFAM" id="SSF53784">
    <property type="entry name" value="Phosphofructokinase"/>
    <property type="match status" value="1"/>
</dbReference>